<name>A0AAX2UIT4_9BACT</name>
<dbReference type="Proteomes" id="UP000306813">
    <property type="component" value="Unassembled WGS sequence"/>
</dbReference>
<evidence type="ECO:0000313" key="3">
    <source>
        <dbReference type="Proteomes" id="UP000306813"/>
    </source>
</evidence>
<dbReference type="EMBL" id="VRMA01000082">
    <property type="protein sequence ID" value="TXK53772.1"/>
    <property type="molecule type" value="Genomic_DNA"/>
</dbReference>
<dbReference type="AlphaFoldDB" id="A0AAX2UIT4"/>
<sequence length="275" mass="32767">MSIFRISVEKLNVLKAYRQEFLTECDTKFKDFKNNTLGLKLDEDSKEYYGDKDYLKELFAKIPSDFKARLEDTLKPFMQKNDKEWLDIFRFYAFVCFEGGDNVRILADMYNEGGLSINFYNGIIKEPDIKAYQALFKVLEFLSIKELCALKNIVENSYFNEDEILNEFFEYEDFLYTFLIWRDIVNEAHFSIIYEKSYNYPFDFLSSEEIFENLNEKLEKNGAKENGCFFVEKGLYAKKNLIIEEAKELFEDADFSSLNDKKDRLEFLIKKLLQK</sequence>
<dbReference type="Proteomes" id="UP000321317">
    <property type="component" value="Unassembled WGS sequence"/>
</dbReference>
<dbReference type="EMBL" id="VDBS01000037">
    <property type="protein sequence ID" value="TNB57497.1"/>
    <property type="molecule type" value="Genomic_DNA"/>
</dbReference>
<comment type="caution">
    <text evidence="1">The sequence shown here is derived from an EMBL/GenBank/DDBJ whole genome shotgun (WGS) entry which is preliminary data.</text>
</comment>
<dbReference type="KEGG" id="chv:CHELV3228_b0005"/>
<evidence type="ECO:0000313" key="4">
    <source>
        <dbReference type="Proteomes" id="UP000321317"/>
    </source>
</evidence>
<proteinExistence type="predicted"/>
<dbReference type="GeneID" id="52037826"/>
<reference evidence="1 3" key="1">
    <citation type="submission" date="2019-05" db="EMBL/GenBank/DDBJ databases">
        <title>Draft genomes of eight strains of Campylobacter helveticus isolated from cats and a dog in New Zealand.</title>
        <authorList>
            <person name="Bojanic K."/>
            <person name="Midwinter A.C."/>
            <person name="Biggs P.J."/>
            <person name="Acke E."/>
            <person name="Cornelius A.J."/>
            <person name="Marshall J.C."/>
        </authorList>
    </citation>
    <scope>NUCLEOTIDE SEQUENCE [LARGE SCALE GENOMIC DNA]</scope>
    <source>
        <strain evidence="1 3">ACP123b</strain>
    </source>
</reference>
<organism evidence="1 3">
    <name type="scientific">Campylobacter helveticus</name>
    <dbReference type="NCBI Taxonomy" id="28898"/>
    <lineage>
        <taxon>Bacteria</taxon>
        <taxon>Pseudomonadati</taxon>
        <taxon>Campylobacterota</taxon>
        <taxon>Epsilonproteobacteria</taxon>
        <taxon>Campylobacterales</taxon>
        <taxon>Campylobacteraceae</taxon>
        <taxon>Campylobacter</taxon>
    </lineage>
</organism>
<gene>
    <name evidence="1" type="ORF">FDW42_04985</name>
    <name evidence="2" type="ORF">FVD16_10120</name>
</gene>
<accession>A0AAX2UIT4</accession>
<reference evidence="2 4" key="2">
    <citation type="submission" date="2019-08" db="EMBL/GenBank/DDBJ databases">
        <title>Rapid identification of Enteric Bacteria from Whole Genome Sequences (WGS) using Average Nucleotide Identity (ANI).</title>
        <authorList>
            <person name="Lane C."/>
        </authorList>
    </citation>
    <scope>NUCLEOTIDE SEQUENCE [LARGE SCALE GENOMIC DNA]</scope>
    <source>
        <strain evidence="2 4">D4984</strain>
    </source>
</reference>
<evidence type="ECO:0000313" key="2">
    <source>
        <dbReference type="EMBL" id="TXK53772.1"/>
    </source>
</evidence>
<keyword evidence="4" id="KW-1185">Reference proteome</keyword>
<protein>
    <submittedName>
        <fullName evidence="1">Uncharacterized protein</fullName>
    </submittedName>
</protein>
<evidence type="ECO:0000313" key="1">
    <source>
        <dbReference type="EMBL" id="TNB57497.1"/>
    </source>
</evidence>
<dbReference type="RefSeq" id="WP_082200880.1">
    <property type="nucleotide sequence ID" value="NZ_CP020480.1"/>
</dbReference>